<protein>
    <recommendedName>
        <fullName evidence="3">DUF559 domain-containing protein</fullName>
    </recommendedName>
</protein>
<organism evidence="1 2">
    <name type="scientific">Friedmanniella luteola</name>
    <dbReference type="NCBI Taxonomy" id="546871"/>
    <lineage>
        <taxon>Bacteria</taxon>
        <taxon>Bacillati</taxon>
        <taxon>Actinomycetota</taxon>
        <taxon>Actinomycetes</taxon>
        <taxon>Propionibacteriales</taxon>
        <taxon>Nocardioidaceae</taxon>
        <taxon>Friedmanniella</taxon>
    </lineage>
</organism>
<reference evidence="1 2" key="1">
    <citation type="submission" date="2016-10" db="EMBL/GenBank/DDBJ databases">
        <authorList>
            <person name="de Groot N.N."/>
        </authorList>
    </citation>
    <scope>NUCLEOTIDE SEQUENCE [LARGE SCALE GENOMIC DNA]</scope>
    <source>
        <strain evidence="1 2">DSM 21741</strain>
    </source>
</reference>
<evidence type="ECO:0000313" key="2">
    <source>
        <dbReference type="Proteomes" id="UP000199092"/>
    </source>
</evidence>
<gene>
    <name evidence="1" type="ORF">SAMN04488543_4064</name>
</gene>
<dbReference type="AlphaFoldDB" id="A0A1H1ZWY8"/>
<dbReference type="EMBL" id="LT629749">
    <property type="protein sequence ID" value="SDT38224.1"/>
    <property type="molecule type" value="Genomic_DNA"/>
</dbReference>
<keyword evidence="2" id="KW-1185">Reference proteome</keyword>
<evidence type="ECO:0008006" key="3">
    <source>
        <dbReference type="Google" id="ProtNLM"/>
    </source>
</evidence>
<dbReference type="Proteomes" id="UP000199092">
    <property type="component" value="Chromosome I"/>
</dbReference>
<proteinExistence type="predicted"/>
<evidence type="ECO:0000313" key="1">
    <source>
        <dbReference type="EMBL" id="SDT38224.1"/>
    </source>
</evidence>
<dbReference type="STRING" id="546871.SAMN04488543_4064"/>
<name>A0A1H1ZWY8_9ACTN</name>
<sequence>MARSKVRRTGWTSVTPGAHVATRSPELPDLLQAWCLVLPETAAFTHLTAAELQGWWLPARVPAPVFVNVPRGDRHPQRRGLAISRTTATAAVTVTGLPVTAAVETLLACARDLDLLDLVPLADSALRLGHCSMEELEERAKDRRPGARMLRRAIPLLDARSESPWESVMRVLHTAAGIPVEPQHVVRDARGGFVARADLWLVGTRRLHEYDGEVHRDRDTHRADLDRDRRLVETGWQRCGYTSNEVLRRGGSIIASADAVLGRGWDPVRLDSWRALVRASLYGPGGRTRVRTRWRTDG</sequence>
<accession>A0A1H1ZWY8</accession>